<dbReference type="InterPro" id="IPR029060">
    <property type="entry name" value="PIN-like_dom_sf"/>
</dbReference>
<protein>
    <recommendedName>
        <fullName evidence="3 15">DNA polymerase I</fullName>
        <ecNumber evidence="2 15">2.7.7.7</ecNumber>
    </recommendedName>
</protein>
<dbReference type="SUPFAM" id="SSF47807">
    <property type="entry name" value="5' to 3' exonuclease, C-terminal subdomain"/>
    <property type="match status" value="1"/>
</dbReference>
<evidence type="ECO:0000259" key="17">
    <source>
        <dbReference type="SMART" id="SM00474"/>
    </source>
</evidence>
<dbReference type="FunFam" id="1.10.150.20:FF:000002">
    <property type="entry name" value="DNA polymerase I"/>
    <property type="match status" value="1"/>
</dbReference>
<dbReference type="CDD" id="cd08637">
    <property type="entry name" value="DNA_pol_A_pol_I_C"/>
    <property type="match status" value="1"/>
</dbReference>
<dbReference type="SMART" id="SM00279">
    <property type="entry name" value="HhH2"/>
    <property type="match status" value="1"/>
</dbReference>
<evidence type="ECO:0000256" key="12">
    <source>
        <dbReference type="ARBA" id="ARBA00023125"/>
    </source>
</evidence>
<dbReference type="RefSeq" id="WP_036875252.1">
    <property type="nucleotide sequence ID" value="NZ_JRFA01000031.1"/>
</dbReference>
<dbReference type="STRING" id="28115.HQ47_10310"/>
<comment type="similarity">
    <text evidence="1 16">Belongs to the DNA polymerase type-A family.</text>
</comment>
<reference evidence="20 21" key="1">
    <citation type="submission" date="2014-09" db="EMBL/GenBank/DDBJ databases">
        <title>Draft Genome Sequence of Porphyromonas macacae COT-192_OH2859.</title>
        <authorList>
            <person name="Wallis C."/>
            <person name="Deusch O."/>
            <person name="O'Flynn C."/>
            <person name="Davis I."/>
            <person name="Horsfall A."/>
            <person name="Kirkwood N."/>
            <person name="Harris S."/>
            <person name="Eisen J.A."/>
            <person name="Coil D.A."/>
            <person name="Darling A.E."/>
            <person name="Jospin G."/>
            <person name="Alexiev A."/>
        </authorList>
    </citation>
    <scope>NUCLEOTIDE SEQUENCE [LARGE SCALE GENOMIC DNA]</scope>
    <source>
        <strain evidence="21">COT-192 OH2859</strain>
    </source>
</reference>
<feature type="domain" description="3'-5' exonuclease" evidence="17">
    <location>
        <begin position="353"/>
        <end position="537"/>
    </location>
</feature>
<dbReference type="PRINTS" id="PR00868">
    <property type="entry name" value="DNAPOLI"/>
</dbReference>
<dbReference type="InterPro" id="IPR020046">
    <property type="entry name" value="5-3_exonucl_a-hlix_arch_N"/>
</dbReference>
<evidence type="ECO:0000259" key="18">
    <source>
        <dbReference type="SMART" id="SM00475"/>
    </source>
</evidence>
<evidence type="ECO:0000256" key="5">
    <source>
        <dbReference type="ARBA" id="ARBA00022695"/>
    </source>
</evidence>
<dbReference type="CDD" id="cd09898">
    <property type="entry name" value="H3TH_53EXO"/>
    <property type="match status" value="1"/>
</dbReference>
<dbReference type="EMBL" id="JRFA01000031">
    <property type="protein sequence ID" value="KGN72325.1"/>
    <property type="molecule type" value="Genomic_DNA"/>
</dbReference>
<evidence type="ECO:0000256" key="16">
    <source>
        <dbReference type="RuleBase" id="RU004460"/>
    </source>
</evidence>
<evidence type="ECO:0000259" key="19">
    <source>
        <dbReference type="SMART" id="SM00482"/>
    </source>
</evidence>
<dbReference type="SMART" id="SM00482">
    <property type="entry name" value="POLAc"/>
    <property type="match status" value="1"/>
</dbReference>
<dbReference type="GO" id="GO:0006261">
    <property type="term" value="P:DNA-templated DNA replication"/>
    <property type="evidence" value="ECO:0007669"/>
    <property type="project" value="UniProtKB-UniRule"/>
</dbReference>
<dbReference type="InterPro" id="IPR019760">
    <property type="entry name" value="DNA-dir_DNA_pol_A_CS"/>
</dbReference>
<keyword evidence="13 16" id="KW-0234">DNA repair</keyword>
<comment type="catalytic activity">
    <reaction evidence="14 16">
        <text>DNA(n) + a 2'-deoxyribonucleoside 5'-triphosphate = DNA(n+1) + diphosphate</text>
        <dbReference type="Rhea" id="RHEA:22508"/>
        <dbReference type="Rhea" id="RHEA-COMP:17339"/>
        <dbReference type="Rhea" id="RHEA-COMP:17340"/>
        <dbReference type="ChEBI" id="CHEBI:33019"/>
        <dbReference type="ChEBI" id="CHEBI:61560"/>
        <dbReference type="ChEBI" id="CHEBI:173112"/>
        <dbReference type="EC" id="2.7.7.7"/>
    </reaction>
</comment>
<dbReference type="Pfam" id="PF02739">
    <property type="entry name" value="5_3_exonuc_N"/>
    <property type="match status" value="1"/>
</dbReference>
<dbReference type="SMART" id="SM00474">
    <property type="entry name" value="35EXOc"/>
    <property type="match status" value="1"/>
</dbReference>
<keyword evidence="7" id="KW-0540">Nuclease</keyword>
<dbReference type="GO" id="GO:0003677">
    <property type="term" value="F:DNA binding"/>
    <property type="evidence" value="ECO:0007669"/>
    <property type="project" value="UniProtKB-UniRule"/>
</dbReference>
<dbReference type="eggNOG" id="COG0258">
    <property type="taxonomic scope" value="Bacteria"/>
</dbReference>
<dbReference type="PANTHER" id="PTHR10133">
    <property type="entry name" value="DNA POLYMERASE I"/>
    <property type="match status" value="1"/>
</dbReference>
<evidence type="ECO:0000256" key="10">
    <source>
        <dbReference type="ARBA" id="ARBA00022839"/>
    </source>
</evidence>
<dbReference type="SUPFAM" id="SSF88723">
    <property type="entry name" value="PIN domain-like"/>
    <property type="match status" value="1"/>
</dbReference>
<proteinExistence type="inferred from homology"/>
<dbReference type="AlphaFoldDB" id="A0A0A2E4F8"/>
<organism evidence="20 21">
    <name type="scientific">Porphyromonas macacae</name>
    <dbReference type="NCBI Taxonomy" id="28115"/>
    <lineage>
        <taxon>Bacteria</taxon>
        <taxon>Pseudomonadati</taxon>
        <taxon>Bacteroidota</taxon>
        <taxon>Bacteroidia</taxon>
        <taxon>Bacteroidales</taxon>
        <taxon>Porphyromonadaceae</taxon>
        <taxon>Porphyromonas</taxon>
    </lineage>
</organism>
<dbReference type="GO" id="GO:0008409">
    <property type="term" value="F:5'-3' exonuclease activity"/>
    <property type="evidence" value="ECO:0007669"/>
    <property type="project" value="UniProtKB-UniRule"/>
</dbReference>
<dbReference type="InterPro" id="IPR020045">
    <property type="entry name" value="DNA_polI_H3TH"/>
</dbReference>
<dbReference type="InterPro" id="IPR036397">
    <property type="entry name" value="RNaseH_sf"/>
</dbReference>
<dbReference type="EC" id="2.7.7.7" evidence="2 15"/>
<evidence type="ECO:0000256" key="1">
    <source>
        <dbReference type="ARBA" id="ARBA00007705"/>
    </source>
</evidence>
<evidence type="ECO:0000256" key="9">
    <source>
        <dbReference type="ARBA" id="ARBA00022801"/>
    </source>
</evidence>
<evidence type="ECO:0000256" key="3">
    <source>
        <dbReference type="ARBA" id="ARBA00020311"/>
    </source>
</evidence>
<keyword evidence="9 16" id="KW-0378">Hydrolase</keyword>
<dbReference type="InterPro" id="IPR036279">
    <property type="entry name" value="5-3_exonuclease_C_sf"/>
</dbReference>
<evidence type="ECO:0000256" key="13">
    <source>
        <dbReference type="ARBA" id="ARBA00023204"/>
    </source>
</evidence>
<dbReference type="FunFam" id="1.10.150.20:FF:000003">
    <property type="entry name" value="DNA polymerase I"/>
    <property type="match status" value="1"/>
</dbReference>
<dbReference type="Pfam" id="PF01367">
    <property type="entry name" value="5_3_exonuc"/>
    <property type="match status" value="1"/>
</dbReference>
<dbReference type="InterPro" id="IPR018320">
    <property type="entry name" value="DNA_polymerase_1"/>
</dbReference>
<dbReference type="InterPro" id="IPR012337">
    <property type="entry name" value="RNaseH-like_sf"/>
</dbReference>
<dbReference type="GO" id="GO:0006302">
    <property type="term" value="P:double-strand break repair"/>
    <property type="evidence" value="ECO:0007669"/>
    <property type="project" value="TreeGrafter"/>
</dbReference>
<evidence type="ECO:0000256" key="8">
    <source>
        <dbReference type="ARBA" id="ARBA00022763"/>
    </source>
</evidence>
<dbReference type="FunFam" id="1.20.1060.10:FF:000001">
    <property type="entry name" value="DNA polymerase I"/>
    <property type="match status" value="1"/>
</dbReference>
<evidence type="ECO:0000313" key="20">
    <source>
        <dbReference type="EMBL" id="KGN72325.1"/>
    </source>
</evidence>
<feature type="domain" description="DNA-directed DNA polymerase family A palm" evidence="19">
    <location>
        <begin position="705"/>
        <end position="912"/>
    </location>
</feature>
<comment type="function">
    <text evidence="16">In addition to polymerase activity, this DNA polymerase exhibits 3'-5' and 5'-3' exonuclease activity.</text>
</comment>
<dbReference type="Gene3D" id="3.30.70.370">
    <property type="match status" value="1"/>
</dbReference>
<feature type="domain" description="5'-3' exonuclease" evidence="18">
    <location>
        <begin position="1"/>
        <end position="264"/>
    </location>
</feature>
<evidence type="ECO:0000256" key="14">
    <source>
        <dbReference type="ARBA" id="ARBA00049244"/>
    </source>
</evidence>
<dbReference type="Gene3D" id="3.30.420.10">
    <property type="entry name" value="Ribonuclease H-like superfamily/Ribonuclease H"/>
    <property type="match status" value="1"/>
</dbReference>
<dbReference type="PANTHER" id="PTHR10133:SF27">
    <property type="entry name" value="DNA POLYMERASE NU"/>
    <property type="match status" value="1"/>
</dbReference>
<gene>
    <name evidence="16" type="primary">polA</name>
    <name evidence="20" type="ORF">HQ47_10310</name>
</gene>
<sequence>MTPKTVYLLDAYALIFRAYYAFIRNPRRDARGRDVSAIFGFTLSLQDLIEKYDPDLIAVAFDPPGGTFRHREYPEYKAQREATPEAIKQAVPLIKELLTAYRIPIIEVADYEADDVIGTLAKQAEESGYEVRMVTPDKDYGQLVTDKSRILRPSTSGGYEEMGPEEVCNKFGLKYPAQMIDYLGLVGDSADNIPGCKGIGPKGAEKLLTEYDTVENILNNSDHIEGATGKKIRQGKEDIIMSRYLAEICTEVPVTFDAEAYKREKPDGQAVVSLFEELQFRTLLKRVLPDLRPSGTALQPSPRTSVPVMGDLFDQPALSTDINDNKQSSEGSELSGDMLTTTLHTLADTPHEYRLVENEKEIDWLIDRMMRADAVAFDTETTDLDPLKAELVAMSFSIKEHEGYCLPFPADRKESEKLLEKLHPLFTDRNILKIGQNIKYDMQVLLNYGIEVAAPYFDTMVAHYLLWPDQRHGMDVMAEQLLGYRTMTFAEMTAGVEHEKGTTPDLRQVEPRKLCEYAAEDADITLQFYQYLKPLLERDELTKLMDELEMPLVKVLGDMERTGVKLDTAVLHRLEKELEQQLEEIEKKIYGLAGSAFNVNSSKQVGEILFDRLKIDGKPKKTKGGTYSTSEEVLEQLANRHPIVSLILDYRGTKKLLSTYVTPMPEILYADGKLHSSFNQTVASTGRLSSSNPNLQNIPIRTDQGRLIREAFVPDNEQCLFLSADYSQIELRLMAHLSGDRSLIDAFKAGQDIHRATAAKIFNVSTDEVTSDMRRQAKTANFGIIYGISAFGLSQRLNIPRNEASDLIKGYFATYPAVRAYMDRSIAEAKEKGYVSTLLGRRRYVEGINSANSVVRGNAERNAINAPIQGTAADIIKLAMNRIFYRMREEGLKSKMILQVHDELNFNVLAEELERIKQIVKWGMEGAMPDLRVPLVADMGVGANWLEAH</sequence>
<comment type="caution">
    <text evidence="20">The sequence shown here is derived from an EMBL/GenBank/DDBJ whole genome shotgun (WGS) entry which is preliminary data.</text>
</comment>
<keyword evidence="21" id="KW-1185">Reference proteome</keyword>
<dbReference type="Proteomes" id="UP000030103">
    <property type="component" value="Unassembled WGS sequence"/>
</dbReference>
<dbReference type="InterPro" id="IPR002421">
    <property type="entry name" value="5-3_exonuclease"/>
</dbReference>
<dbReference type="Pfam" id="PF01612">
    <property type="entry name" value="DNA_pol_A_exo1"/>
    <property type="match status" value="1"/>
</dbReference>
<dbReference type="Gene3D" id="3.40.50.1010">
    <property type="entry name" value="5'-nuclease"/>
    <property type="match status" value="1"/>
</dbReference>
<evidence type="ECO:0000313" key="21">
    <source>
        <dbReference type="Proteomes" id="UP000030103"/>
    </source>
</evidence>
<keyword evidence="12 16" id="KW-0238">DNA-binding</keyword>
<keyword evidence="4 16" id="KW-0808">Transferase</keyword>
<accession>A0A0A2E4F8</accession>
<dbReference type="eggNOG" id="COG0749">
    <property type="taxonomic scope" value="Bacteria"/>
</dbReference>
<dbReference type="Pfam" id="PF00476">
    <property type="entry name" value="DNA_pol_A"/>
    <property type="match status" value="1"/>
</dbReference>
<keyword evidence="11 16" id="KW-0239">DNA-directed DNA polymerase</keyword>
<evidence type="ECO:0000256" key="15">
    <source>
        <dbReference type="NCBIfam" id="TIGR00593"/>
    </source>
</evidence>
<keyword evidence="6 16" id="KW-0235">DNA replication</keyword>
<dbReference type="OrthoDB" id="9806424at2"/>
<dbReference type="Gene3D" id="1.20.1060.10">
    <property type="entry name" value="Taq DNA Polymerase, Chain T, domain 4"/>
    <property type="match status" value="1"/>
</dbReference>
<dbReference type="CDD" id="cd06139">
    <property type="entry name" value="DNA_polA_I_Ecoli_like_exo"/>
    <property type="match status" value="1"/>
</dbReference>
<keyword evidence="5 16" id="KW-0548">Nucleotidyltransferase</keyword>
<keyword evidence="10 16" id="KW-0269">Exonuclease</keyword>
<dbReference type="InterPro" id="IPR001098">
    <property type="entry name" value="DNA-dir_DNA_pol_A_palm_dom"/>
</dbReference>
<dbReference type="Gene3D" id="1.10.150.20">
    <property type="entry name" value="5' to 3' exonuclease, C-terminal subdomain"/>
    <property type="match status" value="2"/>
</dbReference>
<keyword evidence="8 16" id="KW-0227">DNA damage</keyword>
<dbReference type="SUPFAM" id="SSF56672">
    <property type="entry name" value="DNA/RNA polymerases"/>
    <property type="match status" value="1"/>
</dbReference>
<dbReference type="NCBIfam" id="TIGR00593">
    <property type="entry name" value="pola"/>
    <property type="match status" value="1"/>
</dbReference>
<evidence type="ECO:0000256" key="2">
    <source>
        <dbReference type="ARBA" id="ARBA00012417"/>
    </source>
</evidence>
<evidence type="ECO:0000256" key="6">
    <source>
        <dbReference type="ARBA" id="ARBA00022705"/>
    </source>
</evidence>
<dbReference type="InterPro" id="IPR002562">
    <property type="entry name" value="3'-5'_exonuclease_dom"/>
</dbReference>
<evidence type="ECO:0000256" key="7">
    <source>
        <dbReference type="ARBA" id="ARBA00022722"/>
    </source>
</evidence>
<dbReference type="CDD" id="cd09859">
    <property type="entry name" value="PIN_53EXO"/>
    <property type="match status" value="1"/>
</dbReference>
<name>A0A0A2E4F8_9PORP</name>
<evidence type="ECO:0000256" key="11">
    <source>
        <dbReference type="ARBA" id="ARBA00022932"/>
    </source>
</evidence>
<dbReference type="InterPro" id="IPR008918">
    <property type="entry name" value="HhH2"/>
</dbReference>
<evidence type="ECO:0000256" key="4">
    <source>
        <dbReference type="ARBA" id="ARBA00022679"/>
    </source>
</evidence>
<dbReference type="SMART" id="SM00475">
    <property type="entry name" value="53EXOc"/>
    <property type="match status" value="1"/>
</dbReference>
<dbReference type="GO" id="GO:0003887">
    <property type="term" value="F:DNA-directed DNA polymerase activity"/>
    <property type="evidence" value="ECO:0007669"/>
    <property type="project" value="UniProtKB-UniRule"/>
</dbReference>
<dbReference type="GO" id="GO:0008408">
    <property type="term" value="F:3'-5' exonuclease activity"/>
    <property type="evidence" value="ECO:0007669"/>
    <property type="project" value="UniProtKB-UniRule"/>
</dbReference>
<dbReference type="SUPFAM" id="SSF53098">
    <property type="entry name" value="Ribonuclease H-like"/>
    <property type="match status" value="1"/>
</dbReference>
<dbReference type="NCBIfam" id="NF004397">
    <property type="entry name" value="PRK05755.1"/>
    <property type="match status" value="1"/>
</dbReference>
<dbReference type="InterPro" id="IPR043502">
    <property type="entry name" value="DNA/RNA_pol_sf"/>
</dbReference>
<dbReference type="InterPro" id="IPR002298">
    <property type="entry name" value="DNA_polymerase_A"/>
</dbReference>
<dbReference type="PROSITE" id="PS00447">
    <property type="entry name" value="DNA_POLYMERASE_A"/>
    <property type="match status" value="1"/>
</dbReference>